<dbReference type="InterPro" id="IPR019874">
    <property type="entry name" value="RF_methyltr_PrmC"/>
</dbReference>
<dbReference type="InterPro" id="IPR040758">
    <property type="entry name" value="PrmC_N"/>
</dbReference>
<dbReference type="Gene3D" id="1.10.8.10">
    <property type="entry name" value="DNA helicase RuvA subunit, C-terminal domain"/>
    <property type="match status" value="1"/>
</dbReference>
<comment type="catalytic activity">
    <reaction evidence="4">
        <text>L-glutaminyl-[peptide chain release factor] + S-adenosyl-L-methionine = N(5)-methyl-L-glutaminyl-[peptide chain release factor] + S-adenosyl-L-homocysteine + H(+)</text>
        <dbReference type="Rhea" id="RHEA:42896"/>
        <dbReference type="Rhea" id="RHEA-COMP:10271"/>
        <dbReference type="Rhea" id="RHEA-COMP:10272"/>
        <dbReference type="ChEBI" id="CHEBI:15378"/>
        <dbReference type="ChEBI" id="CHEBI:30011"/>
        <dbReference type="ChEBI" id="CHEBI:57856"/>
        <dbReference type="ChEBI" id="CHEBI:59789"/>
        <dbReference type="ChEBI" id="CHEBI:61891"/>
        <dbReference type="EC" id="2.1.1.297"/>
    </reaction>
</comment>
<dbReference type="HAMAP" id="MF_02126">
    <property type="entry name" value="RF_methyltr_PrmC"/>
    <property type="match status" value="1"/>
</dbReference>
<sequence length="295" mass="33245">MSNSALSYQNWLQQAIQQLCVIETVPDAKIDAQMLLQFVTQKSSAQLMAFAETLLSVEQLQILNQFVQRRLQGEPIAYIVGEKGFWTLDLAVSDKTLIPRPDTECLVETALALIAQQFTAEEKLAILDLGTGTGAIALALAYELQQQNRTYQILGVDRIVEAVELAKQNAARNQLSQVEFIQSNWFAALSKNKKFDLIVSNPPYIAKDDPHLQQGDVRFEPLSALVAENDGLADIEHIIQTASEFIQQQGWLLIEHGWQQAEIVQTLFQQYHWQNVQTIKDYGGNQRVTFAQWNG</sequence>
<dbReference type="InterPro" id="IPR002052">
    <property type="entry name" value="DNA_methylase_N6_adenine_CS"/>
</dbReference>
<organism evidence="7 8">
    <name type="scientific">Gallibacterium trehalosifermentans</name>
    <dbReference type="NCBI Taxonomy" id="516935"/>
    <lineage>
        <taxon>Bacteria</taxon>
        <taxon>Pseudomonadati</taxon>
        <taxon>Pseudomonadota</taxon>
        <taxon>Gammaproteobacteria</taxon>
        <taxon>Pasteurellales</taxon>
        <taxon>Pasteurellaceae</taxon>
        <taxon>Gallibacterium</taxon>
    </lineage>
</organism>
<feature type="binding site" evidence="4">
    <location>
        <begin position="201"/>
        <end position="204"/>
    </location>
    <ligand>
        <name>substrate</name>
    </ligand>
</feature>
<dbReference type="InterPro" id="IPR029063">
    <property type="entry name" value="SAM-dependent_MTases_sf"/>
</dbReference>
<gene>
    <name evidence="4 7" type="primary">prmC</name>
    <name evidence="7" type="ORF">ACFFHK_01155</name>
</gene>
<dbReference type="EC" id="2.1.1.297" evidence="4"/>
<keyword evidence="1 4" id="KW-0489">Methyltransferase</keyword>
<feature type="domain" description="Methyltransferase" evidence="5">
    <location>
        <begin position="122"/>
        <end position="272"/>
    </location>
</feature>
<evidence type="ECO:0000259" key="6">
    <source>
        <dbReference type="Pfam" id="PF17827"/>
    </source>
</evidence>
<evidence type="ECO:0000256" key="2">
    <source>
        <dbReference type="ARBA" id="ARBA00022679"/>
    </source>
</evidence>
<dbReference type="NCBIfam" id="TIGR03534">
    <property type="entry name" value="RF_mod_PrmC"/>
    <property type="match status" value="1"/>
</dbReference>
<dbReference type="NCBIfam" id="TIGR00536">
    <property type="entry name" value="hemK_fam"/>
    <property type="match status" value="1"/>
</dbReference>
<evidence type="ECO:0000259" key="5">
    <source>
        <dbReference type="Pfam" id="PF13847"/>
    </source>
</evidence>
<feature type="binding site" evidence="4">
    <location>
        <position position="157"/>
    </location>
    <ligand>
        <name>S-adenosyl-L-methionine</name>
        <dbReference type="ChEBI" id="CHEBI:59789"/>
    </ligand>
</feature>
<comment type="function">
    <text evidence="4">Methylates the class 1 translation termination release factors RF1/PrfA and RF2/PrfB on the glutamine residue of the universally conserved GGQ motif.</text>
</comment>
<dbReference type="InterPro" id="IPR025714">
    <property type="entry name" value="Methyltranfer_dom"/>
</dbReference>
<comment type="caution">
    <text evidence="7">The sequence shown here is derived from an EMBL/GenBank/DDBJ whole genome shotgun (WGS) entry which is preliminary data.</text>
</comment>
<dbReference type="Gene3D" id="3.40.50.150">
    <property type="entry name" value="Vaccinia Virus protein VP39"/>
    <property type="match status" value="1"/>
</dbReference>
<proteinExistence type="inferred from homology"/>
<dbReference type="PANTHER" id="PTHR18895">
    <property type="entry name" value="HEMK METHYLTRANSFERASE"/>
    <property type="match status" value="1"/>
</dbReference>
<comment type="similarity">
    <text evidence="4">Belongs to the protein N5-glutamine methyltransferase family. PrmC subfamily.</text>
</comment>
<dbReference type="PROSITE" id="PS00092">
    <property type="entry name" value="N6_MTASE"/>
    <property type="match status" value="1"/>
</dbReference>
<dbReference type="InterPro" id="IPR050320">
    <property type="entry name" value="N5-glutamine_MTase"/>
</dbReference>
<protein>
    <recommendedName>
        <fullName evidence="4">Release factor glutamine methyltransferase</fullName>
        <shortName evidence="4">RF MTase</shortName>
        <ecNumber evidence="4">2.1.1.297</ecNumber>
    </recommendedName>
    <alternativeName>
        <fullName evidence="4">N5-glutamine methyltransferase PrmC</fullName>
    </alternativeName>
    <alternativeName>
        <fullName evidence="4">Protein-(glutamine-N5) MTase PrmC</fullName>
    </alternativeName>
    <alternativeName>
        <fullName evidence="4">Protein-glutamine N-methyltransferase PrmC</fullName>
    </alternativeName>
</protein>
<keyword evidence="3 4" id="KW-0949">S-adenosyl-L-methionine</keyword>
<keyword evidence="2 4" id="KW-0808">Transferase</keyword>
<dbReference type="Pfam" id="PF13847">
    <property type="entry name" value="Methyltransf_31"/>
    <property type="match status" value="1"/>
</dbReference>
<keyword evidence="8" id="KW-1185">Reference proteome</keyword>
<dbReference type="SUPFAM" id="SSF53335">
    <property type="entry name" value="S-adenosyl-L-methionine-dependent methyltransferases"/>
    <property type="match status" value="1"/>
</dbReference>
<dbReference type="PANTHER" id="PTHR18895:SF74">
    <property type="entry name" value="MTRF1L RELEASE FACTOR GLUTAMINE METHYLTRANSFERASE"/>
    <property type="match status" value="1"/>
</dbReference>
<evidence type="ECO:0000313" key="7">
    <source>
        <dbReference type="EMBL" id="MFC0308314.1"/>
    </source>
</evidence>
<evidence type="ECO:0000256" key="3">
    <source>
        <dbReference type="ARBA" id="ARBA00022691"/>
    </source>
</evidence>
<dbReference type="Pfam" id="PF17827">
    <property type="entry name" value="PrmC_N"/>
    <property type="match status" value="1"/>
</dbReference>
<dbReference type="CDD" id="cd02440">
    <property type="entry name" value="AdoMet_MTases"/>
    <property type="match status" value="1"/>
</dbReference>
<accession>A0ABV6GY71</accession>
<dbReference type="EMBL" id="JBHLWB010000001">
    <property type="protein sequence ID" value="MFC0308314.1"/>
    <property type="molecule type" value="Genomic_DNA"/>
</dbReference>
<evidence type="ECO:0000313" key="8">
    <source>
        <dbReference type="Proteomes" id="UP001589767"/>
    </source>
</evidence>
<dbReference type="InterPro" id="IPR004556">
    <property type="entry name" value="HemK-like"/>
</dbReference>
<dbReference type="GO" id="GO:0032259">
    <property type="term" value="P:methylation"/>
    <property type="evidence" value="ECO:0007669"/>
    <property type="project" value="UniProtKB-KW"/>
</dbReference>
<name>A0ABV6GY71_9PAST</name>
<feature type="domain" description="Release factor glutamine methyltransferase N-terminal" evidence="6">
    <location>
        <begin position="11"/>
        <end position="81"/>
    </location>
</feature>
<feature type="binding site" evidence="4">
    <location>
        <position position="201"/>
    </location>
    <ligand>
        <name>S-adenosyl-L-methionine</name>
        <dbReference type="ChEBI" id="CHEBI:59789"/>
    </ligand>
</feature>
<dbReference type="GO" id="GO:0102559">
    <property type="term" value="F:peptide chain release factor N(5)-glutamine methyltransferase activity"/>
    <property type="evidence" value="ECO:0007669"/>
    <property type="project" value="UniProtKB-EC"/>
</dbReference>
<evidence type="ECO:0000256" key="1">
    <source>
        <dbReference type="ARBA" id="ARBA00022603"/>
    </source>
</evidence>
<evidence type="ECO:0000256" key="4">
    <source>
        <dbReference type="HAMAP-Rule" id="MF_02126"/>
    </source>
</evidence>
<dbReference type="Proteomes" id="UP001589767">
    <property type="component" value="Unassembled WGS sequence"/>
</dbReference>
<feature type="binding site" evidence="4">
    <location>
        <position position="185"/>
    </location>
    <ligand>
        <name>S-adenosyl-L-methionine</name>
        <dbReference type="ChEBI" id="CHEBI:59789"/>
    </ligand>
</feature>
<reference evidence="7 8" key="1">
    <citation type="submission" date="2024-09" db="EMBL/GenBank/DDBJ databases">
        <authorList>
            <person name="Sun Q."/>
            <person name="Mori K."/>
        </authorList>
    </citation>
    <scope>NUCLEOTIDE SEQUENCE [LARGE SCALE GENOMIC DNA]</scope>
    <source>
        <strain evidence="7 8">CCM 7539</strain>
    </source>
</reference>
<dbReference type="RefSeq" id="WP_382368041.1">
    <property type="nucleotide sequence ID" value="NZ_JBHLWB010000001.1"/>
</dbReference>
<feature type="binding site" evidence="4">
    <location>
        <begin position="130"/>
        <end position="134"/>
    </location>
    <ligand>
        <name>S-adenosyl-L-methionine</name>
        <dbReference type="ChEBI" id="CHEBI:59789"/>
    </ligand>
</feature>